<dbReference type="EC" id="7.2.2.10" evidence="16"/>
<evidence type="ECO:0000256" key="14">
    <source>
        <dbReference type="ARBA" id="ARBA00023065"/>
    </source>
</evidence>
<dbReference type="SFLD" id="SFLDF00027">
    <property type="entry name" value="p-type_atpase"/>
    <property type="match status" value="1"/>
</dbReference>
<evidence type="ECO:0000256" key="9">
    <source>
        <dbReference type="ARBA" id="ARBA00022840"/>
    </source>
</evidence>
<comment type="caution">
    <text evidence="16">Lacks conserved residue(s) required for the propagation of feature annotation.</text>
</comment>
<feature type="transmembrane region" description="Helical" evidence="16">
    <location>
        <begin position="1232"/>
        <end position="1253"/>
    </location>
</feature>
<reference evidence="19" key="1">
    <citation type="submission" date="2022-01" db="EMBL/GenBank/DDBJ databases">
        <title>Genome Sequence Resource for Two Populations of Ditylenchus destructor, the Migratory Endoparasitic Phytonematode.</title>
        <authorList>
            <person name="Zhang H."/>
            <person name="Lin R."/>
            <person name="Xie B."/>
        </authorList>
    </citation>
    <scope>NUCLEOTIDE SEQUENCE</scope>
    <source>
        <strain evidence="19">BazhouSP</strain>
    </source>
</reference>
<dbReference type="InterPro" id="IPR001757">
    <property type="entry name" value="P_typ_ATPase"/>
</dbReference>
<evidence type="ECO:0000256" key="17">
    <source>
        <dbReference type="SAM" id="MobiDB-lite"/>
    </source>
</evidence>
<dbReference type="EMBL" id="JAKKPZ010000025">
    <property type="protein sequence ID" value="KAI1710590.1"/>
    <property type="molecule type" value="Genomic_DNA"/>
</dbReference>
<evidence type="ECO:0000256" key="5">
    <source>
        <dbReference type="ARBA" id="ARBA00022723"/>
    </source>
</evidence>
<dbReference type="Pfam" id="PF00689">
    <property type="entry name" value="Cation_ATPase_C"/>
    <property type="match status" value="1"/>
</dbReference>
<feature type="region of interest" description="Disordered" evidence="17">
    <location>
        <begin position="305"/>
        <end position="335"/>
    </location>
</feature>
<dbReference type="InterPro" id="IPR044492">
    <property type="entry name" value="P_typ_ATPase_HD_dom"/>
</dbReference>
<comment type="caution">
    <text evidence="19">The sequence shown here is derived from an EMBL/GenBank/DDBJ whole genome shotgun (WGS) entry which is preliminary data.</text>
</comment>
<dbReference type="Gene3D" id="2.70.150.10">
    <property type="entry name" value="Calcium-transporting ATPase, cytoplasmic transduction domain A"/>
    <property type="match status" value="1"/>
</dbReference>
<keyword evidence="13" id="KW-0186">Copper</keyword>
<feature type="compositionally biased region" description="Polar residues" evidence="17">
    <location>
        <begin position="1434"/>
        <end position="1467"/>
    </location>
</feature>
<dbReference type="FunFam" id="1.20.1110.10:FF:000001">
    <property type="entry name" value="Calcium-transporting ATPase"/>
    <property type="match status" value="1"/>
</dbReference>
<evidence type="ECO:0000313" key="19">
    <source>
        <dbReference type="EMBL" id="KAI1710590.1"/>
    </source>
</evidence>
<keyword evidence="20" id="KW-1185">Reference proteome</keyword>
<keyword evidence="12 16" id="KW-1133">Transmembrane helix</keyword>
<dbReference type="InterPro" id="IPR008250">
    <property type="entry name" value="ATPase_P-typ_transduc_dom_A_sf"/>
</dbReference>
<evidence type="ECO:0000256" key="11">
    <source>
        <dbReference type="ARBA" id="ARBA00022967"/>
    </source>
</evidence>
<name>A0AAD4MYG3_9BILA</name>
<evidence type="ECO:0000256" key="2">
    <source>
        <dbReference type="ARBA" id="ARBA00022448"/>
    </source>
</evidence>
<dbReference type="InterPro" id="IPR006408">
    <property type="entry name" value="P-type_ATPase_IIB"/>
</dbReference>
<dbReference type="GO" id="GO:0005886">
    <property type="term" value="C:plasma membrane"/>
    <property type="evidence" value="ECO:0007669"/>
    <property type="project" value="TreeGrafter"/>
</dbReference>
<dbReference type="PROSITE" id="PS00154">
    <property type="entry name" value="ATPASE_E1_E2"/>
    <property type="match status" value="1"/>
</dbReference>
<evidence type="ECO:0000256" key="6">
    <source>
        <dbReference type="ARBA" id="ARBA00022741"/>
    </source>
</evidence>
<dbReference type="Gene3D" id="3.40.1110.10">
    <property type="entry name" value="Calcium-transporting ATPase, cytoplasmic domain N"/>
    <property type="match status" value="1"/>
</dbReference>
<dbReference type="PRINTS" id="PR00119">
    <property type="entry name" value="CATATPASE"/>
</dbReference>
<evidence type="ECO:0000256" key="1">
    <source>
        <dbReference type="ARBA" id="ARBA00004127"/>
    </source>
</evidence>
<feature type="compositionally biased region" description="Low complexity" evidence="17">
    <location>
        <begin position="495"/>
        <end position="516"/>
    </location>
</feature>
<evidence type="ECO:0000256" key="13">
    <source>
        <dbReference type="ARBA" id="ARBA00023008"/>
    </source>
</evidence>
<dbReference type="NCBIfam" id="TIGR01494">
    <property type="entry name" value="ATPase_P-type"/>
    <property type="match status" value="3"/>
</dbReference>
<dbReference type="InterPro" id="IPR036412">
    <property type="entry name" value="HAD-like_sf"/>
</dbReference>
<dbReference type="InterPro" id="IPR018303">
    <property type="entry name" value="ATPase_P-typ_P_site"/>
</dbReference>
<keyword evidence="5" id="KW-0479">Metal-binding</keyword>
<dbReference type="PANTHER" id="PTHR24093">
    <property type="entry name" value="CATION TRANSPORTING ATPASE"/>
    <property type="match status" value="1"/>
</dbReference>
<feature type="transmembrane region" description="Helical" evidence="16">
    <location>
        <begin position="1201"/>
        <end position="1220"/>
    </location>
</feature>
<dbReference type="GO" id="GO:0051480">
    <property type="term" value="P:regulation of cytosolic calcium ion concentration"/>
    <property type="evidence" value="ECO:0007669"/>
    <property type="project" value="TreeGrafter"/>
</dbReference>
<keyword evidence="4 16" id="KW-0812">Transmembrane</keyword>
<gene>
    <name evidence="19" type="ORF">DdX_10650</name>
</gene>
<evidence type="ECO:0000259" key="18">
    <source>
        <dbReference type="SMART" id="SM00831"/>
    </source>
</evidence>
<dbReference type="InterPro" id="IPR023299">
    <property type="entry name" value="ATPase_P-typ_cyto_dom_N"/>
</dbReference>
<dbReference type="Proteomes" id="UP001201812">
    <property type="component" value="Unassembled WGS sequence"/>
</dbReference>
<comment type="similarity">
    <text evidence="16">Belongs to the cation transport ATPase (P-type) (TC 3.A.3) family.</text>
</comment>
<keyword evidence="10" id="KW-0460">Magnesium</keyword>
<dbReference type="Pfam" id="PF00122">
    <property type="entry name" value="E1-E2_ATPase"/>
    <property type="match status" value="1"/>
</dbReference>
<feature type="transmembrane region" description="Helical" evidence="16">
    <location>
        <begin position="540"/>
        <end position="563"/>
    </location>
</feature>
<dbReference type="SUPFAM" id="SSF56784">
    <property type="entry name" value="HAD-like"/>
    <property type="match status" value="1"/>
</dbReference>
<feature type="compositionally biased region" description="Polar residues" evidence="17">
    <location>
        <begin position="69"/>
        <end position="80"/>
    </location>
</feature>
<dbReference type="SUPFAM" id="SSF81665">
    <property type="entry name" value="Calcium ATPase, transmembrane domain M"/>
    <property type="match status" value="1"/>
</dbReference>
<comment type="subcellular location">
    <subcellularLocation>
        <location evidence="1">Endomembrane system</location>
        <topology evidence="1">Multi-pass membrane protein</topology>
    </subcellularLocation>
    <subcellularLocation>
        <location evidence="16">Membrane</location>
        <topology evidence="16">Multi-pass membrane protein</topology>
    </subcellularLocation>
</comment>
<evidence type="ECO:0000256" key="7">
    <source>
        <dbReference type="ARBA" id="ARBA00022796"/>
    </source>
</evidence>
<dbReference type="NCBIfam" id="TIGR01517">
    <property type="entry name" value="ATPase-IIB_Ca"/>
    <property type="match status" value="1"/>
</dbReference>
<dbReference type="FunFam" id="3.40.1110.10:FF:000060">
    <property type="entry name" value="Calcium-transporting ATPase"/>
    <property type="match status" value="1"/>
</dbReference>
<sequence length="1539" mass="168556">MPGSSRRFAPLGSRHGPHNVHLIVELLIGFWPGSAKRSLYAYFLRKLKQPKGSSRKQSSISGMQIGSTAENVTSNEPNHNPLSPSGGAGGARAEAPPALFGFDDVPLSPVSGDNNNNSHSGDVASAKGKENPLDAILWIKPPGEKAKDLDVEKGSAKRQATVDETQWPSLVELRKLMESRGAEAVVKLNDDYGGADGLCRKLDVDPVRGLAKSEAELSRRRHKYGANTIPKNKSKSFLRLVFDACRDPTLIILIVAGFVSLGLSFYEPGGAGGHHANNNSTGNVTGHNLSHVMPNHTLEVAPLKTGNESSDHRQKLPLVQPAKTENETGVDDDEEVQHEEHGSAWIEGAAILFCVVVVVLVTAVNDYSKERQFRNLQAKIETGHKFSVIRDGEAFDVPVSDLVVGDVIRVKYGDLIPADGILLQGSDLKIDESSLTGESDHVRKTSDDDPILLSGTYAMEGSAKMVVTAVGVNSQTGIIMTLLGGGKIEGDTAEGSCCSSSSDSTSTSSSSSGSSSRTPSIDEEDGIHCKSILQTKLSTLALQIIYCGTTVAVVALIVLVVRYCINEYMETSHFFEINDLYHYVKFFIIAVTILVISIPEGLPLAIALSLTYSVKKMMKDNNLVRHLDACETMGNATTICSDKTGTLTTNRMTVVQAYLCGTYYKDEKSQPTSAELPGNTAALINEAISINSAYNSMIEEPKKSGERVQQLGNKTECGLLGFVKRIGGDYEAIRKKHPEESFVKLFTFNSSRKSMMTVIELFGEQNHAKLGYRVFCKGASEILLSKCQHIIGADGQPEPFTEEKRNELMKEVIQNGMAQNGLRTICVAYKDYIYSSARQALETEIAIEEGTEVDWNDEEEVCSKLVAVAICGIQDPVRDEVPEAIEQCRKAGITVRMVTGDNVNTARAIAIQCRILEPGDDFLVLEGREFNERIRDPETGKVSQTKLDEIWPRLRVLARAQPADKFTLVKGIIDSKNTKEREIVAVTGDGTNDGPALKKADVGFAMGIAGTDVAKEASDIILTDDNFTSIVKAVMWGRNVYDSISKFLQFQLTVNVVAVLTAFIGACVIADSPLKAVHMLWINLIMDTLASLALATETPTAELLQRKPYGRKKSLISRTMIKNILCHAIYQLTVLMILLFKGDDLFGIPSGIGAPLFAPPTQHFTIVFSAFVMMTLFNEINSRKVHGERNVFKYLSSNHMFCAIWVSTFIGQILIVQFGGKWFSTAKLDLNQWAVCLILGLSELIVGQIVATIPSKRLPKWMAFLRGIPHPTRLSMYRHEQDATALTQAPRGTSHGLSLWLRGVELIGMHYRAFRAIHDNIKDTRLGVTAPKMSAEAAERWRQSYRRYRHRKHMEKRLRSQDYTTNPQDLEGVHSTSCLNEMATNGQASQTPESKAAFESQESKNPRRHSHAHQRREAALPTVLTSAKPGDMTPATQSARTLSGSGVTTPSTPAGHGSQSGVTSGPRSNYERRLHRHIRELARGASQDAGTSGHHRHHHHHAGHHFARSFDGATIPKESEESGIQMEDMKKENGSHTAR</sequence>
<dbReference type="SUPFAM" id="SSF81660">
    <property type="entry name" value="Metal cation-transporting ATPase, ATP-binding domain N"/>
    <property type="match status" value="1"/>
</dbReference>
<feature type="region of interest" description="Disordered" evidence="17">
    <location>
        <begin position="1484"/>
        <end position="1539"/>
    </location>
</feature>
<dbReference type="FunFam" id="1.20.1110.10:FF:000033">
    <property type="entry name" value="Calcium-transporting ATPase"/>
    <property type="match status" value="1"/>
</dbReference>
<evidence type="ECO:0000256" key="16">
    <source>
        <dbReference type="RuleBase" id="RU361146"/>
    </source>
</evidence>
<evidence type="ECO:0000256" key="10">
    <source>
        <dbReference type="ARBA" id="ARBA00022842"/>
    </source>
</evidence>
<feature type="region of interest" description="Disordered" evidence="17">
    <location>
        <begin position="494"/>
        <end position="523"/>
    </location>
</feature>
<feature type="compositionally biased region" description="Low complexity" evidence="17">
    <location>
        <begin position="81"/>
        <end position="99"/>
    </location>
</feature>
<dbReference type="GO" id="GO:0006825">
    <property type="term" value="P:copper ion transport"/>
    <property type="evidence" value="ECO:0007669"/>
    <property type="project" value="UniProtKB-KW"/>
</dbReference>
<evidence type="ECO:0000256" key="15">
    <source>
        <dbReference type="ARBA" id="ARBA00023136"/>
    </source>
</evidence>
<feature type="domain" description="Cation-transporting P-type ATPase N-terminal" evidence="18">
    <location>
        <begin position="191"/>
        <end position="265"/>
    </location>
</feature>
<keyword evidence="14 16" id="KW-0406">Ion transport</keyword>
<feature type="compositionally biased region" description="Basic residues" evidence="17">
    <location>
        <begin position="1493"/>
        <end position="1507"/>
    </location>
</feature>
<evidence type="ECO:0000256" key="4">
    <source>
        <dbReference type="ARBA" id="ARBA00022692"/>
    </source>
</evidence>
<dbReference type="Pfam" id="PF08282">
    <property type="entry name" value="Hydrolase_3"/>
    <property type="match status" value="1"/>
</dbReference>
<feature type="region of interest" description="Disordered" evidence="17">
    <location>
        <begin position="69"/>
        <end position="127"/>
    </location>
</feature>
<comment type="catalytic activity">
    <reaction evidence="16">
        <text>Ca(2+)(in) + ATP + H2O = Ca(2+)(out) + ADP + phosphate + H(+)</text>
        <dbReference type="Rhea" id="RHEA:18105"/>
        <dbReference type="ChEBI" id="CHEBI:15377"/>
        <dbReference type="ChEBI" id="CHEBI:15378"/>
        <dbReference type="ChEBI" id="CHEBI:29108"/>
        <dbReference type="ChEBI" id="CHEBI:30616"/>
        <dbReference type="ChEBI" id="CHEBI:43474"/>
        <dbReference type="ChEBI" id="CHEBI:456216"/>
        <dbReference type="EC" id="7.2.2.10"/>
    </reaction>
</comment>
<feature type="region of interest" description="Disordered" evidence="17">
    <location>
        <begin position="1349"/>
        <end position="1469"/>
    </location>
</feature>
<dbReference type="Pfam" id="PF13246">
    <property type="entry name" value="Cation_ATPase"/>
    <property type="match status" value="1"/>
</dbReference>
<dbReference type="CDD" id="cd02081">
    <property type="entry name" value="P-type_ATPase_Ca_PMCA-like"/>
    <property type="match status" value="1"/>
</dbReference>
<keyword evidence="11" id="KW-1278">Translocase</keyword>
<feature type="transmembrane region" description="Helical" evidence="16">
    <location>
        <begin position="1162"/>
        <end position="1180"/>
    </location>
</feature>
<dbReference type="InterPro" id="IPR023298">
    <property type="entry name" value="ATPase_P-typ_TM_dom_sf"/>
</dbReference>
<keyword evidence="2 16" id="KW-0813">Transport</keyword>
<dbReference type="SMART" id="SM00831">
    <property type="entry name" value="Cation_ATPase_N"/>
    <property type="match status" value="1"/>
</dbReference>
<feature type="transmembrane region" description="Helical" evidence="16">
    <location>
        <begin position="1124"/>
        <end position="1142"/>
    </location>
</feature>
<keyword evidence="8 16" id="KW-0106">Calcium</keyword>
<dbReference type="SFLD" id="SFLDS00003">
    <property type="entry name" value="Haloacid_Dehalogenase"/>
    <property type="match status" value="1"/>
</dbReference>
<protein>
    <recommendedName>
        <fullName evidence="16">Calcium-transporting ATPase</fullName>
        <ecNumber evidence="16">7.2.2.10</ecNumber>
    </recommendedName>
</protein>
<proteinExistence type="inferred from homology"/>
<evidence type="ECO:0000313" key="20">
    <source>
        <dbReference type="Proteomes" id="UP001201812"/>
    </source>
</evidence>
<comment type="function">
    <text evidence="16">Catalyzes the hydrolysis of ATP coupled with the transport of calcium.</text>
</comment>
<feature type="transmembrane region" description="Helical" evidence="16">
    <location>
        <begin position="1052"/>
        <end position="1074"/>
    </location>
</feature>
<dbReference type="SFLD" id="SFLDG00002">
    <property type="entry name" value="C1.7:_P-type_atpase_like"/>
    <property type="match status" value="1"/>
</dbReference>
<dbReference type="InterPro" id="IPR006068">
    <property type="entry name" value="ATPase_P-typ_cation-transptr_C"/>
</dbReference>
<dbReference type="GO" id="GO:0046872">
    <property type="term" value="F:metal ion binding"/>
    <property type="evidence" value="ECO:0007669"/>
    <property type="project" value="UniProtKB-KW"/>
</dbReference>
<evidence type="ECO:0000256" key="8">
    <source>
        <dbReference type="ARBA" id="ARBA00022837"/>
    </source>
</evidence>
<dbReference type="GO" id="GO:0005524">
    <property type="term" value="F:ATP binding"/>
    <property type="evidence" value="ECO:0007669"/>
    <property type="project" value="UniProtKB-KW"/>
</dbReference>
<dbReference type="SUPFAM" id="SSF81653">
    <property type="entry name" value="Calcium ATPase, transduction domain A"/>
    <property type="match status" value="1"/>
</dbReference>
<keyword evidence="7" id="KW-0187">Copper transport</keyword>
<dbReference type="GO" id="GO:0005388">
    <property type="term" value="F:P-type calcium transporter activity"/>
    <property type="evidence" value="ECO:0007669"/>
    <property type="project" value="UniProtKB-EC"/>
</dbReference>
<evidence type="ECO:0000256" key="3">
    <source>
        <dbReference type="ARBA" id="ARBA00022568"/>
    </source>
</evidence>
<evidence type="ECO:0000256" key="12">
    <source>
        <dbReference type="ARBA" id="ARBA00022989"/>
    </source>
</evidence>
<keyword evidence="6 16" id="KW-0547">Nucleotide-binding</keyword>
<dbReference type="GO" id="GO:0016887">
    <property type="term" value="F:ATP hydrolysis activity"/>
    <property type="evidence" value="ECO:0007669"/>
    <property type="project" value="InterPro"/>
</dbReference>
<dbReference type="FunFam" id="3.40.50.1000:FF:000144">
    <property type="entry name" value="copper-transporting ATPase 1 isoform X2"/>
    <property type="match status" value="1"/>
</dbReference>
<organism evidence="19 20">
    <name type="scientific">Ditylenchus destructor</name>
    <dbReference type="NCBI Taxonomy" id="166010"/>
    <lineage>
        <taxon>Eukaryota</taxon>
        <taxon>Metazoa</taxon>
        <taxon>Ecdysozoa</taxon>
        <taxon>Nematoda</taxon>
        <taxon>Chromadorea</taxon>
        <taxon>Rhabditida</taxon>
        <taxon>Tylenchina</taxon>
        <taxon>Tylenchomorpha</taxon>
        <taxon>Sphaerularioidea</taxon>
        <taxon>Anguinidae</taxon>
        <taxon>Anguininae</taxon>
        <taxon>Ditylenchus</taxon>
    </lineage>
</organism>
<feature type="transmembrane region" description="Helical" evidence="16">
    <location>
        <begin position="583"/>
        <end position="610"/>
    </location>
</feature>
<dbReference type="Pfam" id="PF00690">
    <property type="entry name" value="Cation_ATPase_N"/>
    <property type="match status" value="1"/>
</dbReference>
<keyword evidence="15 16" id="KW-0472">Membrane</keyword>
<feature type="compositionally biased region" description="Polar residues" evidence="17">
    <location>
        <begin position="1361"/>
        <end position="1393"/>
    </location>
</feature>
<dbReference type="Gene3D" id="1.20.1110.10">
    <property type="entry name" value="Calcium-transporting ATPase, transmembrane domain"/>
    <property type="match status" value="2"/>
</dbReference>
<dbReference type="InterPro" id="IPR004014">
    <property type="entry name" value="ATPase_P-typ_cation-transptr_N"/>
</dbReference>
<dbReference type="InterPro" id="IPR059000">
    <property type="entry name" value="ATPase_P-type_domA"/>
</dbReference>
<accession>A0AAD4MYG3</accession>
<dbReference type="PANTHER" id="PTHR24093:SF253">
    <property type="entry name" value="PLASMA MEMBRANE CALCIUM-TRANSPORTING ATPASE MCA-1"/>
    <property type="match status" value="1"/>
</dbReference>
<keyword evidence="9 16" id="KW-0067">ATP-binding</keyword>
<dbReference type="GO" id="GO:0012505">
    <property type="term" value="C:endomembrane system"/>
    <property type="evidence" value="ECO:0007669"/>
    <property type="project" value="UniProtKB-SubCell"/>
</dbReference>
<dbReference type="FunFam" id="2.70.150.10:FF:000001">
    <property type="entry name" value="Calcium-transporting ATPase"/>
    <property type="match status" value="1"/>
</dbReference>
<keyword evidence="3 16" id="KW-0109">Calcium transport</keyword>
<feature type="compositionally biased region" description="Basic and acidic residues" evidence="17">
    <location>
        <begin position="1527"/>
        <end position="1539"/>
    </location>
</feature>